<evidence type="ECO:0000313" key="3">
    <source>
        <dbReference type="EMBL" id="RNI30147.1"/>
    </source>
</evidence>
<proteinExistence type="predicted"/>
<evidence type="ECO:0000259" key="2">
    <source>
        <dbReference type="Pfam" id="PF14905"/>
    </source>
</evidence>
<evidence type="ECO:0000313" key="4">
    <source>
        <dbReference type="Proteomes" id="UP000271010"/>
    </source>
</evidence>
<evidence type="ECO:0000256" key="1">
    <source>
        <dbReference type="SAM" id="SignalP"/>
    </source>
</evidence>
<dbReference type="OrthoDB" id="1682379at2"/>
<sequence length="939" mass="105398">MFHFYPACMKSSLLTCLLLFLMGLPTATFAQNQKGEVKGKLWDVTHKEALPYATIAVYTAQDTTLVTFRVSDDKGSFRVPGLALNKPLRIVITMTGFKVYRKEFTLTAGNAELDLGQVEMTQADHLLGEVVIMSEAPPIVVRKDTLEFNANSFKTLPTALLEDLLKKLPGVTVDGSGSIAVNGKAVNKILVDGKEFFGNDPKVASRNLPADMIDKVQVVNDPDAQRRDPDLPVNEIPQVINLKLKKGIKQGAFGKVYAGTGTDQRYEGGGILNVFRDTTQISVLGYSNNLNKPAFGFEDISRIGGFNRSGMNSIMVRSDGGFAVNGISFGGTEEGIQRSTGAGGNFNTLLKGDVKVNLQYFYGGIDADLNQVVNSAQSLPNDTLVSRRTRNQDSDNQSHRFGGRIDWKIDSVTNLSFSPSVVLARSASNQGLFTNTFRSINEPLNSSENQQQLDNTTTTFSGNLSFDRSSRKKKGRQFNFYGTYNINDGDQDQYYQVESYYYGQNPYSEFLDQLRDNVVTNRAINTSFSYTEPFSKNLSGVVRLNAEYFKDGNRVSTFDLAGEGAEEPLLLPTLSDKVERSGWRNYVTTSLKWKVKDLTLQPGIRFTLLNIENTFQKLQPIDQDYFYAFPSLTASWKSFNFSYNVNVREPSAADLQPVTDQSNPLFIQYGNPELTPTISHSVNLHFRKFDTKRSVNYWAYLSGSISNDAVTRARTLDETTGQQTTRPVNTDGNWQLNSSTEVTKDWKFDGQRQFSLTASLWVNYMKTLIILNNLRSYGQNISLNPSLSARVNLNDKFEFNESFTLGRRRSVYEDDAFQDIRFSTTTSRTGVVVRVPKKIVWEATFDYTYNSNVAPGLRKDISRLNAAVTFLFLKNDRAQLKLSVYDLLDQNIGAYRAIRENFVEDFQTQVLTRYAMLTFTYNIRNFGGKVGGTNSFFRF</sequence>
<keyword evidence="3" id="KW-0675">Receptor</keyword>
<keyword evidence="1" id="KW-0732">Signal</keyword>
<accession>A0A3M9MYD2</accession>
<organism evidence="3 4">
    <name type="scientific">Rufibacter immobilis</name>
    <dbReference type="NCBI Taxonomy" id="1348778"/>
    <lineage>
        <taxon>Bacteria</taxon>
        <taxon>Pseudomonadati</taxon>
        <taxon>Bacteroidota</taxon>
        <taxon>Cytophagia</taxon>
        <taxon>Cytophagales</taxon>
        <taxon>Hymenobacteraceae</taxon>
        <taxon>Rufibacter</taxon>
    </lineage>
</organism>
<reference evidence="3 4" key="1">
    <citation type="submission" date="2018-11" db="EMBL/GenBank/DDBJ databases">
        <title>Rufibacter latericius sp. nov., isolated from water in Baiyang Lake.</title>
        <authorList>
            <person name="Yang Y."/>
        </authorList>
    </citation>
    <scope>NUCLEOTIDE SEQUENCE [LARGE SCALE GENOMIC DNA]</scope>
    <source>
        <strain evidence="3 4">MCC P1</strain>
    </source>
</reference>
<dbReference type="Proteomes" id="UP000271010">
    <property type="component" value="Unassembled WGS sequence"/>
</dbReference>
<dbReference type="InterPro" id="IPR041700">
    <property type="entry name" value="OMP_b-brl_3"/>
</dbReference>
<dbReference type="EMBL" id="RJJE01000009">
    <property type="protein sequence ID" value="RNI30147.1"/>
    <property type="molecule type" value="Genomic_DNA"/>
</dbReference>
<dbReference type="SUPFAM" id="SSF56935">
    <property type="entry name" value="Porins"/>
    <property type="match status" value="1"/>
</dbReference>
<comment type="caution">
    <text evidence="3">The sequence shown here is derived from an EMBL/GenBank/DDBJ whole genome shotgun (WGS) entry which is preliminary data.</text>
</comment>
<protein>
    <submittedName>
        <fullName evidence="3">TonB-dependent receptor</fullName>
    </submittedName>
</protein>
<feature type="signal peptide" evidence="1">
    <location>
        <begin position="1"/>
        <end position="30"/>
    </location>
</feature>
<dbReference type="Pfam" id="PF14905">
    <property type="entry name" value="OMP_b-brl_3"/>
    <property type="match status" value="1"/>
</dbReference>
<dbReference type="AlphaFoldDB" id="A0A3M9MYD2"/>
<gene>
    <name evidence="3" type="ORF">EFA69_11640</name>
</gene>
<name>A0A3M9MYD2_9BACT</name>
<feature type="chain" id="PRO_5018184861" evidence="1">
    <location>
        <begin position="31"/>
        <end position="939"/>
    </location>
</feature>
<keyword evidence="4" id="KW-1185">Reference proteome</keyword>
<feature type="domain" description="Outer membrane protein beta-barrel" evidence="2">
    <location>
        <begin position="472"/>
        <end position="921"/>
    </location>
</feature>